<dbReference type="InterPro" id="IPR036390">
    <property type="entry name" value="WH_DNA-bd_sf"/>
</dbReference>
<dbReference type="PANTHER" id="PTHR30579">
    <property type="entry name" value="TRANSCRIPTIONAL REGULATOR"/>
    <property type="match status" value="1"/>
</dbReference>
<evidence type="ECO:0000256" key="4">
    <source>
        <dbReference type="ARBA" id="ARBA00023163"/>
    </source>
</evidence>
<sequence length="284" mass="31001">MRNLDVALLRAFVTVAETGSMTGAAEVLNLTQGAVSQQIKRLETAFGCGLFERARKGLRLTQNGEQLLRKAQRMLLLNDEIWQDMTGAGHVGKLTVGIPYDLVGTFMRTPLRKFCDHYPGIELSLRCHSSSELRSMVNSGEIDIALVEEPVGQIAGDCLAVAPLVWVGAKSGKAQTKRPLPVSLVSRECAFRPAVIDALDQAGITWRSVFESGNIEATAATVRSDLSVTAFLLGTIPDDLEALRGDHDLPELPTFAICLMEKAGSHNDVRDVFAQMVRTHFHQM</sequence>
<dbReference type="Pfam" id="PF00126">
    <property type="entry name" value="HTH_1"/>
    <property type="match status" value="1"/>
</dbReference>
<name>A0ABN5NE21_9PROT</name>
<keyword evidence="7" id="KW-1185">Reference proteome</keyword>
<evidence type="ECO:0000259" key="5">
    <source>
        <dbReference type="PROSITE" id="PS50931"/>
    </source>
</evidence>
<comment type="similarity">
    <text evidence="1">Belongs to the LysR transcriptional regulatory family.</text>
</comment>
<keyword evidence="2" id="KW-0805">Transcription regulation</keyword>
<dbReference type="SUPFAM" id="SSF53850">
    <property type="entry name" value="Periplasmic binding protein-like II"/>
    <property type="match status" value="1"/>
</dbReference>
<dbReference type="Pfam" id="PF03466">
    <property type="entry name" value="LysR_substrate"/>
    <property type="match status" value="1"/>
</dbReference>
<keyword evidence="4" id="KW-0804">Transcription</keyword>
<dbReference type="InterPro" id="IPR005119">
    <property type="entry name" value="LysR_subst-bd"/>
</dbReference>
<accession>A0ABN5NE21</accession>
<evidence type="ECO:0000256" key="2">
    <source>
        <dbReference type="ARBA" id="ARBA00023015"/>
    </source>
</evidence>
<dbReference type="PROSITE" id="PS50931">
    <property type="entry name" value="HTH_LYSR"/>
    <property type="match status" value="1"/>
</dbReference>
<gene>
    <name evidence="6" type="ORF">DY252_10490</name>
</gene>
<dbReference type="InterPro" id="IPR036388">
    <property type="entry name" value="WH-like_DNA-bd_sf"/>
</dbReference>
<dbReference type="InterPro" id="IPR050176">
    <property type="entry name" value="LTTR"/>
</dbReference>
<organism evidence="6 7">
    <name type="scientific">Thalassospira indica</name>
    <dbReference type="NCBI Taxonomy" id="1891279"/>
    <lineage>
        <taxon>Bacteria</taxon>
        <taxon>Pseudomonadati</taxon>
        <taxon>Pseudomonadota</taxon>
        <taxon>Alphaproteobacteria</taxon>
        <taxon>Rhodospirillales</taxon>
        <taxon>Thalassospiraceae</taxon>
        <taxon>Thalassospira</taxon>
    </lineage>
</organism>
<dbReference type="SUPFAM" id="SSF46785">
    <property type="entry name" value="Winged helix' DNA-binding domain"/>
    <property type="match status" value="1"/>
</dbReference>
<keyword evidence="3" id="KW-0238">DNA-binding</keyword>
<reference evidence="6 7" key="1">
    <citation type="submission" date="2018-08" db="EMBL/GenBank/DDBJ databases">
        <title>Complete genome sequence of type strain Thalassospira indica MCCC 1A01103T, isolated from isolated from deep seawater of the Indian Ocean.</title>
        <authorList>
            <person name="Liu Y."/>
        </authorList>
    </citation>
    <scope>NUCLEOTIDE SEQUENCE [LARGE SCALE GENOMIC DNA]</scope>
    <source>
        <strain evidence="6 7">PB8BT</strain>
    </source>
</reference>
<dbReference type="RefSeq" id="WP_064790394.1">
    <property type="nucleotide sequence ID" value="NZ_CP031555.1"/>
</dbReference>
<protein>
    <submittedName>
        <fullName evidence="6">LysR family transcriptional regulator</fullName>
    </submittedName>
</protein>
<dbReference type="InterPro" id="IPR000847">
    <property type="entry name" value="LysR_HTH_N"/>
</dbReference>
<evidence type="ECO:0000256" key="3">
    <source>
        <dbReference type="ARBA" id="ARBA00023125"/>
    </source>
</evidence>
<dbReference type="Proteomes" id="UP000256971">
    <property type="component" value="Chromosome"/>
</dbReference>
<proteinExistence type="inferred from homology"/>
<evidence type="ECO:0000313" key="6">
    <source>
        <dbReference type="EMBL" id="AXO14598.1"/>
    </source>
</evidence>
<dbReference type="EMBL" id="CP031555">
    <property type="protein sequence ID" value="AXO14598.1"/>
    <property type="molecule type" value="Genomic_DNA"/>
</dbReference>
<feature type="domain" description="HTH lysR-type" evidence="5">
    <location>
        <begin position="4"/>
        <end position="61"/>
    </location>
</feature>
<dbReference type="Gene3D" id="3.40.190.10">
    <property type="entry name" value="Periplasmic binding protein-like II"/>
    <property type="match status" value="2"/>
</dbReference>
<dbReference type="Gene3D" id="1.10.10.10">
    <property type="entry name" value="Winged helix-like DNA-binding domain superfamily/Winged helix DNA-binding domain"/>
    <property type="match status" value="1"/>
</dbReference>
<dbReference type="PANTHER" id="PTHR30579:SF7">
    <property type="entry name" value="HTH-TYPE TRANSCRIPTIONAL REGULATOR LRHA-RELATED"/>
    <property type="match status" value="1"/>
</dbReference>
<dbReference type="PRINTS" id="PR00039">
    <property type="entry name" value="HTHLYSR"/>
</dbReference>
<evidence type="ECO:0000256" key="1">
    <source>
        <dbReference type="ARBA" id="ARBA00009437"/>
    </source>
</evidence>
<evidence type="ECO:0000313" key="7">
    <source>
        <dbReference type="Proteomes" id="UP000256971"/>
    </source>
</evidence>